<evidence type="ECO:0000256" key="1">
    <source>
        <dbReference type="SAM" id="Phobius"/>
    </source>
</evidence>
<evidence type="ECO:0000313" key="2">
    <source>
        <dbReference type="EMBL" id="OIQ73003.1"/>
    </source>
</evidence>
<feature type="transmembrane region" description="Helical" evidence="1">
    <location>
        <begin position="70"/>
        <end position="90"/>
    </location>
</feature>
<name>A0A1J5Q6B7_9ZZZZ</name>
<dbReference type="AlphaFoldDB" id="A0A1J5Q6B7"/>
<reference evidence="2" key="1">
    <citation type="submission" date="2016-10" db="EMBL/GenBank/DDBJ databases">
        <title>Sequence of Gallionella enrichment culture.</title>
        <authorList>
            <person name="Poehlein A."/>
            <person name="Muehling M."/>
            <person name="Daniel R."/>
        </authorList>
    </citation>
    <scope>NUCLEOTIDE SEQUENCE</scope>
</reference>
<accession>A0A1J5Q6B7</accession>
<keyword evidence="1" id="KW-0812">Transmembrane</keyword>
<keyword evidence="1" id="KW-1133">Transmembrane helix</keyword>
<dbReference type="EMBL" id="MLJW01003040">
    <property type="protein sequence ID" value="OIQ73003.1"/>
    <property type="molecule type" value="Genomic_DNA"/>
</dbReference>
<keyword evidence="1" id="KW-0472">Membrane</keyword>
<organism evidence="2">
    <name type="scientific">mine drainage metagenome</name>
    <dbReference type="NCBI Taxonomy" id="410659"/>
    <lineage>
        <taxon>unclassified sequences</taxon>
        <taxon>metagenomes</taxon>
        <taxon>ecological metagenomes</taxon>
    </lineage>
</organism>
<proteinExistence type="predicted"/>
<comment type="caution">
    <text evidence="2">The sequence shown here is derived from an EMBL/GenBank/DDBJ whole genome shotgun (WGS) entry which is preliminary data.</text>
</comment>
<gene>
    <name evidence="2" type="ORF">GALL_453640</name>
</gene>
<sequence>MIVTAVLLAASSARIVFLNSEIKTLEASCVEFQARIATWGDKSPKDLQEAETEYAWLTNERDSKKESRTIWYGAALLSLIALVISLSLLIGNSK</sequence>
<protein>
    <submittedName>
        <fullName evidence="2">Uncharacterized protein</fullName>
    </submittedName>
</protein>